<evidence type="ECO:0000313" key="2">
    <source>
        <dbReference type="Proteomes" id="UP000321570"/>
    </source>
</evidence>
<protein>
    <submittedName>
        <fullName evidence="1">Uncharacterized protein</fullName>
    </submittedName>
</protein>
<dbReference type="AlphaFoldDB" id="A0A564YBY7"/>
<sequence length="57" mass="6504">MLICSLRHTYSTHELPEASIINNCNQISSALFQDFCLSHNITHVLNQITRHSSLITH</sequence>
<organism evidence="1 2">
    <name type="scientific">Hymenolepis diminuta</name>
    <name type="common">Rat tapeworm</name>
    <dbReference type="NCBI Taxonomy" id="6216"/>
    <lineage>
        <taxon>Eukaryota</taxon>
        <taxon>Metazoa</taxon>
        <taxon>Spiralia</taxon>
        <taxon>Lophotrochozoa</taxon>
        <taxon>Platyhelminthes</taxon>
        <taxon>Cestoda</taxon>
        <taxon>Eucestoda</taxon>
        <taxon>Cyclophyllidea</taxon>
        <taxon>Hymenolepididae</taxon>
        <taxon>Hymenolepis</taxon>
    </lineage>
</organism>
<evidence type="ECO:0000313" key="1">
    <source>
        <dbReference type="EMBL" id="VUZ44782.1"/>
    </source>
</evidence>
<reference evidence="1 2" key="1">
    <citation type="submission" date="2019-07" db="EMBL/GenBank/DDBJ databases">
        <authorList>
            <person name="Jastrzebski P J."/>
            <person name="Paukszto L."/>
            <person name="Jastrzebski P J."/>
        </authorList>
    </citation>
    <scope>NUCLEOTIDE SEQUENCE [LARGE SCALE GENOMIC DNA]</scope>
    <source>
        <strain evidence="1 2">WMS-il1</strain>
    </source>
</reference>
<name>A0A564YBY7_HYMDI</name>
<accession>A0A564YBY7</accession>
<proteinExistence type="predicted"/>
<gene>
    <name evidence="1" type="ORF">WMSIL1_LOCUS4929</name>
</gene>
<dbReference type="EMBL" id="CABIJS010000144">
    <property type="protein sequence ID" value="VUZ44782.1"/>
    <property type="molecule type" value="Genomic_DNA"/>
</dbReference>
<dbReference type="Proteomes" id="UP000321570">
    <property type="component" value="Unassembled WGS sequence"/>
</dbReference>
<keyword evidence="2" id="KW-1185">Reference proteome</keyword>